<evidence type="ECO:0000256" key="3">
    <source>
        <dbReference type="ARBA" id="ARBA00022679"/>
    </source>
</evidence>
<dbReference type="RefSeq" id="WP_345398131.1">
    <property type="nucleotide sequence ID" value="NZ_BAABHG010000009.1"/>
</dbReference>
<dbReference type="EMBL" id="JBHUKU010000008">
    <property type="protein sequence ID" value="MFD2460255.1"/>
    <property type="molecule type" value="Genomic_DNA"/>
</dbReference>
<dbReference type="InterPro" id="IPR050426">
    <property type="entry name" value="Glycosyltransferase_28"/>
</dbReference>
<evidence type="ECO:0000313" key="7">
    <source>
        <dbReference type="EMBL" id="MFD2460255.1"/>
    </source>
</evidence>
<evidence type="ECO:0000259" key="5">
    <source>
        <dbReference type="Pfam" id="PF06722"/>
    </source>
</evidence>
<dbReference type="InterPro" id="IPR048284">
    <property type="entry name" value="EryCIII-like_N"/>
</dbReference>
<dbReference type="InterPro" id="IPR010610">
    <property type="entry name" value="EryCIII-like_C"/>
</dbReference>
<dbReference type="CDD" id="cd03784">
    <property type="entry name" value="GT1_Gtf-like"/>
    <property type="match status" value="1"/>
</dbReference>
<comment type="caution">
    <text evidence="7">The sequence shown here is derived from an EMBL/GenBank/DDBJ whole genome shotgun (WGS) entry which is preliminary data.</text>
</comment>
<feature type="domain" description="Erythromycin biosynthesis protein CIII-like N-terminal" evidence="6">
    <location>
        <begin position="22"/>
        <end position="251"/>
    </location>
</feature>
<protein>
    <submittedName>
        <fullName evidence="7">Activator-dependent family glycosyltransferase</fullName>
    </submittedName>
</protein>
<dbReference type="InterPro" id="IPR002213">
    <property type="entry name" value="UDP_glucos_trans"/>
</dbReference>
<dbReference type="Pfam" id="PF06722">
    <property type="entry name" value="EryCIII-like_C"/>
    <property type="match status" value="1"/>
</dbReference>
<dbReference type="PANTHER" id="PTHR48050:SF13">
    <property type="entry name" value="STEROL 3-BETA-GLUCOSYLTRANSFERASE UGT80A2"/>
    <property type="match status" value="1"/>
</dbReference>
<gene>
    <name evidence="7" type="ORF">ACFSYJ_16715</name>
</gene>
<sequence>MRVLFTTYPEPTVFQPMVPLAWALRTAGHEVRVAAQPLFADTVTAAGLTAVPAGRERTNTWRRLLSLDPAEAEADRAGLPSPYDAAVRPVEDRAELCAGYERMIEHGHKLNNFALVPGLVEFARAWQPDLVIWEATTYAGAIAAKACGAAHARFLWSLDVFGVTRQRFRALGPGPDPLADWLGAYGRKYGFEFGEDLVTGELTLDALPASLRLDANLDYRSMRYVPYGGPASVPDWLRRRPDRPRIGLTLGTSATEQFAGYTVSVAEILAELSTLDVEVVATVADSAALGPIPDNARVVPFVPLDALAPTCDVVIDHAGPGTFLTVARHGVPQLTVPWTFDEPELAARAAAQGGSLTLPGDRATPTAVREHVLRLLTEPGFRDRAAALRKEIHALPAPNDLVTELEEFTAR</sequence>
<evidence type="ECO:0000313" key="8">
    <source>
        <dbReference type="Proteomes" id="UP001597419"/>
    </source>
</evidence>
<organism evidence="7 8">
    <name type="scientific">Amycolatopsis samaneae</name>
    <dbReference type="NCBI Taxonomy" id="664691"/>
    <lineage>
        <taxon>Bacteria</taxon>
        <taxon>Bacillati</taxon>
        <taxon>Actinomycetota</taxon>
        <taxon>Actinomycetes</taxon>
        <taxon>Pseudonocardiales</taxon>
        <taxon>Pseudonocardiaceae</taxon>
        <taxon>Amycolatopsis</taxon>
    </lineage>
</organism>
<dbReference type="InterPro" id="IPR030953">
    <property type="entry name" value="Glycosyl_450act"/>
</dbReference>
<dbReference type="NCBIfam" id="TIGR04516">
    <property type="entry name" value="glycosyl_450act"/>
    <property type="match status" value="1"/>
</dbReference>
<comment type="similarity">
    <text evidence="1">Belongs to the glycosyltransferase 28 family.</text>
</comment>
<keyword evidence="3" id="KW-0808">Transferase</keyword>
<evidence type="ECO:0000256" key="2">
    <source>
        <dbReference type="ARBA" id="ARBA00022676"/>
    </source>
</evidence>
<evidence type="ECO:0000259" key="6">
    <source>
        <dbReference type="Pfam" id="PF21036"/>
    </source>
</evidence>
<reference evidence="8" key="1">
    <citation type="journal article" date="2019" name="Int. J. Syst. Evol. Microbiol.">
        <title>The Global Catalogue of Microorganisms (GCM) 10K type strain sequencing project: providing services to taxonomists for standard genome sequencing and annotation.</title>
        <authorList>
            <consortium name="The Broad Institute Genomics Platform"/>
            <consortium name="The Broad Institute Genome Sequencing Center for Infectious Disease"/>
            <person name="Wu L."/>
            <person name="Ma J."/>
        </authorList>
    </citation>
    <scope>NUCLEOTIDE SEQUENCE [LARGE SCALE GENOMIC DNA]</scope>
    <source>
        <strain evidence="8">CGMCC 4.7643</strain>
    </source>
</reference>
<keyword evidence="8" id="KW-1185">Reference proteome</keyword>
<dbReference type="Pfam" id="PF21036">
    <property type="entry name" value="EryCIII-like_N"/>
    <property type="match status" value="1"/>
</dbReference>
<name>A0ABW5GGD3_9PSEU</name>
<dbReference type="Gene3D" id="3.40.50.2000">
    <property type="entry name" value="Glycogen Phosphorylase B"/>
    <property type="match status" value="2"/>
</dbReference>
<dbReference type="Proteomes" id="UP001597419">
    <property type="component" value="Unassembled WGS sequence"/>
</dbReference>
<proteinExistence type="inferred from homology"/>
<feature type="domain" description="Erythromycin biosynthesis protein CIII-like C-terminal" evidence="5">
    <location>
        <begin position="267"/>
        <end position="407"/>
    </location>
</feature>
<dbReference type="PANTHER" id="PTHR48050">
    <property type="entry name" value="STEROL 3-BETA-GLUCOSYLTRANSFERASE"/>
    <property type="match status" value="1"/>
</dbReference>
<keyword evidence="2" id="KW-0328">Glycosyltransferase</keyword>
<accession>A0ABW5GGD3</accession>
<evidence type="ECO:0000256" key="1">
    <source>
        <dbReference type="ARBA" id="ARBA00006962"/>
    </source>
</evidence>
<evidence type="ECO:0000256" key="4">
    <source>
        <dbReference type="ARBA" id="ARBA00023194"/>
    </source>
</evidence>
<keyword evidence="4" id="KW-0045">Antibiotic biosynthesis</keyword>
<dbReference type="SUPFAM" id="SSF53756">
    <property type="entry name" value="UDP-Glycosyltransferase/glycogen phosphorylase"/>
    <property type="match status" value="1"/>
</dbReference>